<dbReference type="AlphaFoldDB" id="A0AB33Z071"/>
<dbReference type="GO" id="GO:0016989">
    <property type="term" value="F:sigma factor antagonist activity"/>
    <property type="evidence" value="ECO:0007669"/>
    <property type="project" value="InterPro"/>
</dbReference>
<dbReference type="PANTHER" id="PTHR38104">
    <property type="match status" value="1"/>
</dbReference>
<dbReference type="RefSeq" id="WP_015005880.1">
    <property type="nucleotide sequence ID" value="NZ_JBLHXE010000004.1"/>
</dbReference>
<keyword evidence="4" id="KW-1185">Reference proteome</keyword>
<dbReference type="PANTHER" id="PTHR38104:SF1">
    <property type="entry name" value="ANTI-SIGMA-E FACTOR RSEA"/>
    <property type="match status" value="1"/>
</dbReference>
<organism evidence="3 4">
    <name type="scientific">Cycloclasticus pugetii</name>
    <dbReference type="NCBI Taxonomy" id="34068"/>
    <lineage>
        <taxon>Bacteria</taxon>
        <taxon>Pseudomonadati</taxon>
        <taxon>Pseudomonadota</taxon>
        <taxon>Gammaproteobacteria</taxon>
        <taxon>Thiotrichales</taxon>
        <taxon>Piscirickettsiaceae</taxon>
        <taxon>Cycloclasticus</taxon>
    </lineage>
</organism>
<dbReference type="Proteomes" id="UP000015462">
    <property type="component" value="Unassembled WGS sequence"/>
</dbReference>
<sequence>MNDTHKQQLSSLLDNELSNYEMKELLAEIQSDHELNQTLDRYALIREVLSEEPDVHQQSFLKQVQAAIVAEPTVLAPQRNKSDSKTYITAAIAASVAIFAVIVFNINNVPSVSPQQQSIASLDPQKEEHLALEEPVDDELIVNENTLRPQLVTFGR</sequence>
<keyword evidence="1" id="KW-0812">Transmembrane</keyword>
<evidence type="ECO:0000313" key="3">
    <source>
        <dbReference type="EMBL" id="EPD12735.1"/>
    </source>
</evidence>
<dbReference type="InterPro" id="IPR036147">
    <property type="entry name" value="Anti-sigma_E_RseA_N_sf"/>
</dbReference>
<accession>A0AB33Z071</accession>
<keyword evidence="1" id="KW-1133">Transmembrane helix</keyword>
<dbReference type="CDD" id="cd16328">
    <property type="entry name" value="RseA_N"/>
    <property type="match status" value="1"/>
</dbReference>
<dbReference type="Pfam" id="PF03872">
    <property type="entry name" value="RseA_N"/>
    <property type="match status" value="1"/>
</dbReference>
<comment type="caution">
    <text evidence="3">The sequence shown here is derived from an EMBL/GenBank/DDBJ whole genome shotgun (WGS) entry which is preliminary data.</text>
</comment>
<feature type="domain" description="Anti sigma-E protein RseA N-terminal" evidence="2">
    <location>
        <begin position="6"/>
        <end position="80"/>
    </location>
</feature>
<dbReference type="SUPFAM" id="SSF89069">
    <property type="entry name" value="N-terminal, cytoplasmic domain of anti-sigmaE factor RseA"/>
    <property type="match status" value="1"/>
</dbReference>
<gene>
    <name evidence="3" type="ORF">L196_09019</name>
</gene>
<feature type="transmembrane region" description="Helical" evidence="1">
    <location>
        <begin position="87"/>
        <end position="106"/>
    </location>
</feature>
<dbReference type="InterPro" id="IPR052383">
    <property type="entry name" value="Anti-sigma-E_RseA-like"/>
</dbReference>
<evidence type="ECO:0000256" key="1">
    <source>
        <dbReference type="SAM" id="Phobius"/>
    </source>
</evidence>
<keyword evidence="1" id="KW-0472">Membrane</keyword>
<dbReference type="Gene3D" id="1.10.10.880">
    <property type="entry name" value="Anti sigma-E protein RseA, N-terminal domain"/>
    <property type="match status" value="1"/>
</dbReference>
<protein>
    <submittedName>
        <fullName evidence="3">Anti sigma-E protein, RseA</fullName>
    </submittedName>
</protein>
<reference evidence="3 4" key="1">
    <citation type="journal article" date="2013" name="Genome Announc.">
        <title>Genome Sequence of the Pyrene- and Fluoranthene-Degrading Bacterium Cycloclasticus sp. Strain PY97M.</title>
        <authorList>
            <person name="Cui Z."/>
            <person name="Xu G."/>
            <person name="Li Q."/>
            <person name="Gao W."/>
            <person name="Zheng L."/>
        </authorList>
    </citation>
    <scope>NUCLEOTIDE SEQUENCE [LARGE SCALE GENOMIC DNA]</scope>
    <source>
        <strain evidence="3 4">PY97M</strain>
    </source>
</reference>
<evidence type="ECO:0000313" key="4">
    <source>
        <dbReference type="Proteomes" id="UP000015462"/>
    </source>
</evidence>
<evidence type="ECO:0000259" key="2">
    <source>
        <dbReference type="Pfam" id="PF03872"/>
    </source>
</evidence>
<proteinExistence type="predicted"/>
<dbReference type="EMBL" id="ASHL01000007">
    <property type="protein sequence ID" value="EPD12735.1"/>
    <property type="molecule type" value="Genomic_DNA"/>
</dbReference>
<dbReference type="InterPro" id="IPR005572">
    <property type="entry name" value="Anti-sigma_E_RseA_N"/>
</dbReference>
<name>A0AB33Z071_9GAMM</name>